<organism evidence="3">
    <name type="scientific">hydrothermal vent metagenome</name>
    <dbReference type="NCBI Taxonomy" id="652676"/>
    <lineage>
        <taxon>unclassified sequences</taxon>
        <taxon>metagenomes</taxon>
        <taxon>ecological metagenomes</taxon>
    </lineage>
</organism>
<dbReference type="AlphaFoldDB" id="A0A160V7L2"/>
<evidence type="ECO:0000313" key="3">
    <source>
        <dbReference type="EMBL" id="CUV01105.1"/>
    </source>
</evidence>
<dbReference type="PANTHER" id="PTHR43569">
    <property type="entry name" value="AMIDOHYDROLASE"/>
    <property type="match status" value="1"/>
</dbReference>
<feature type="domain" description="Amidohydrolase-related" evidence="2">
    <location>
        <begin position="24"/>
        <end position="333"/>
    </location>
</feature>
<evidence type="ECO:0000259" key="2">
    <source>
        <dbReference type="Pfam" id="PF04909"/>
    </source>
</evidence>
<dbReference type="InterPro" id="IPR032466">
    <property type="entry name" value="Metal_Hydrolase"/>
</dbReference>
<sequence>MPAELDAWLDQSREEALDPSLPICDPHHHLWDKLGDRYMIDEVTSDMGSGHNVVQSLFVEVDSMYRASGPPEMRPVGEVEWARGIGAQSDSGLYGPTKVSAGIVGYADLNLGAAVRPVLEAMELAGSGRFRSIRHTCSWDAYEPLRSHRSGWPGMMAESKFKEGFGVLIGMGHTFDALVYHPQLSELTGLVDAFPNAVFVLNHIGRPLGVGPYAGYRDEIFEVWKKEMTSLAERPNVMVKVGGLGNRVSGFEWDSQPMPPHSTELTEKTSPYYLHTIEAFGPKRCMFESNFPVDKSSYSYTAVWNSFKRMTKEFSDTEKAWLFHDTAAKAYRLPLLSKQ</sequence>
<name>A0A160V7L2_9ZZZZ</name>
<dbReference type="GO" id="GO:0016787">
    <property type="term" value="F:hydrolase activity"/>
    <property type="evidence" value="ECO:0007669"/>
    <property type="project" value="InterPro"/>
</dbReference>
<dbReference type="Gene3D" id="3.20.20.140">
    <property type="entry name" value="Metal-dependent hydrolases"/>
    <property type="match status" value="1"/>
</dbReference>
<dbReference type="InterPro" id="IPR006680">
    <property type="entry name" value="Amidohydro-rel"/>
</dbReference>
<keyword evidence="3" id="KW-0808">Transferase</keyword>
<accession>A0A160V7L2</accession>
<dbReference type="SUPFAM" id="SSF51556">
    <property type="entry name" value="Metallo-dependent hydrolases"/>
    <property type="match status" value="1"/>
</dbReference>
<reference evidence="3" key="1">
    <citation type="submission" date="2015-10" db="EMBL/GenBank/DDBJ databases">
        <authorList>
            <person name="Gilbert D.G."/>
        </authorList>
    </citation>
    <scope>NUCLEOTIDE SEQUENCE</scope>
</reference>
<dbReference type="Pfam" id="PF04909">
    <property type="entry name" value="Amidohydro_2"/>
    <property type="match status" value="1"/>
</dbReference>
<dbReference type="InterPro" id="IPR052350">
    <property type="entry name" value="Metallo-dep_Lactonases"/>
</dbReference>
<proteinExistence type="inferred from homology"/>
<dbReference type="EC" id="2.4.2.-" evidence="3"/>
<evidence type="ECO:0000256" key="1">
    <source>
        <dbReference type="ARBA" id="ARBA00038310"/>
    </source>
</evidence>
<comment type="similarity">
    <text evidence="1">Belongs to the metallo-dependent hydrolases superfamily.</text>
</comment>
<dbReference type="EMBL" id="FAXA01000004">
    <property type="protein sequence ID" value="CUV01105.1"/>
    <property type="molecule type" value="Genomic_DNA"/>
</dbReference>
<protein>
    <submittedName>
        <fullName evidence="3">Purine/pyrimidine phosphoribosyl transferase</fullName>
        <ecNumber evidence="3">2.4.2.-</ecNumber>
    </submittedName>
</protein>
<dbReference type="GO" id="GO:0016757">
    <property type="term" value="F:glycosyltransferase activity"/>
    <property type="evidence" value="ECO:0007669"/>
    <property type="project" value="UniProtKB-KW"/>
</dbReference>
<keyword evidence="3" id="KW-0328">Glycosyltransferase</keyword>
<dbReference type="PANTHER" id="PTHR43569:SF1">
    <property type="entry name" value="BLL3371 PROTEIN"/>
    <property type="match status" value="1"/>
</dbReference>
<gene>
    <name evidence="3" type="ORF">MGWOODY_Clf580</name>
</gene>